<dbReference type="Pfam" id="PF24169">
    <property type="entry name" value="Fn3-I_PB4"/>
    <property type="match status" value="1"/>
</dbReference>
<dbReference type="Proteomes" id="UP000240819">
    <property type="component" value="Segment"/>
</dbReference>
<evidence type="ECO:0000313" key="7">
    <source>
        <dbReference type="Proteomes" id="UP000240819"/>
    </source>
</evidence>
<sequence>MIENKLPRKLLLGSIVPGYTKLYIPHSIFEDEDIVGKVFWINNTKFIDTNTGVFYTIIDALKPNTTYTGIVGSYYDAMVDSELLDNKIGLNLSDPAQAKTLTYPTINNVIVGAQEVDVGVGDPIITMEILGDADSIRIDKKLSSQNDTEWSPAYSGSPDGVSFTTGRGTYDFRVVGYVYLPDGVTTETSSYDIVRNVKVENMFRPPSAPTNVSFKVAKIMDGMERYDLQVAWDWNKGTGSSVREFVLYFVETSEYNKTRWEKASKINSGAAQASVITGFPFNKEYKFKVASVAWGPDDQAIVDSSVATFKIDKNTPIDSSFTNNTGIEVTYDHIKAYRNILGTKEQTFLLDANTGSLAIGKLDSKGKAPISVDPANGNVNVDGAVISKTMYSASFVLSNLSGKDNPSIRTASKTGFGQAAQGMWMGYANNDSKFKFDLGDSTSFIRWDGDKLVISGKVQIGTPGGNVDIDKGIQGNFVANIYKAAASRPTKPTSDAFPPAGWSEVPITSSNSLVWISTAVIDSKTNKVSSNSSWSTPIQFTAAAGKDGVASVLIYKQSTSKPSTPTNKSIPPSGWSLQIPTRVAGQSIWVCSAIRTGVEPNITGSWSAPSKLSGDDGKPGINGKDGKPGINGKDGRPGTDGRPGANGERGPGFYAQAISGFSRFNTTSATTFFKNTFNSNPVKYDVLTQFNSGNPAIAETRQWDGYSWVSAALLVHGNMLVNGTITTDKIVADNAFLQKIGVNKIYDNRAAQSANPEATYKMKIDLSAGSIHIR</sequence>
<dbReference type="Pfam" id="PF24168">
    <property type="entry name" value="PB4_spike"/>
    <property type="match status" value="2"/>
</dbReference>
<organism evidence="6 7">
    <name type="scientific">Vibrio phage Ceto</name>
    <dbReference type="NCBI Taxonomy" id="2570300"/>
    <lineage>
        <taxon>Viruses</taxon>
        <taxon>Duplodnaviria</taxon>
        <taxon>Heunggongvirae</taxon>
        <taxon>Uroviricota</taxon>
        <taxon>Caudoviricetes</taxon>
        <taxon>Demerecviridae</taxon>
        <taxon>Ermolyevavirinae</taxon>
        <taxon>Cetovirus</taxon>
        <taxon>Cetovirus ceto</taxon>
    </lineage>
</organism>
<dbReference type="InterPro" id="IPR057551">
    <property type="entry name" value="Fn3-II_PB4"/>
</dbReference>
<proteinExistence type="predicted"/>
<evidence type="ECO:0000313" key="6">
    <source>
        <dbReference type="EMBL" id="AUG85045.1"/>
    </source>
</evidence>
<accession>A0A2H5BGC9</accession>
<evidence type="ECO:0000259" key="2">
    <source>
        <dbReference type="Pfam" id="PF24168"/>
    </source>
</evidence>
<dbReference type="Pfam" id="PF24170">
    <property type="entry name" value="Fn3-II_PB4"/>
    <property type="match status" value="1"/>
</dbReference>
<name>A0A2H5BGC9_9CAUD</name>
<feature type="region of interest" description="Disordered" evidence="1">
    <location>
        <begin position="602"/>
        <end position="652"/>
    </location>
</feature>
<feature type="domain" description="Straight fiber protein PB4 spike" evidence="2">
    <location>
        <begin position="638"/>
        <end position="752"/>
    </location>
</feature>
<dbReference type="Pfam" id="PF24171">
    <property type="entry name" value="Fn3-III_PB4"/>
    <property type="match status" value="1"/>
</dbReference>
<gene>
    <name evidence="6" type="ORF">CETO_38</name>
</gene>
<dbReference type="SUPFAM" id="SSF49265">
    <property type="entry name" value="Fibronectin type III"/>
    <property type="match status" value="1"/>
</dbReference>
<evidence type="ECO:0000259" key="5">
    <source>
        <dbReference type="Pfam" id="PF24171"/>
    </source>
</evidence>
<dbReference type="InterPro" id="IPR036116">
    <property type="entry name" value="FN3_sf"/>
</dbReference>
<evidence type="ECO:0000259" key="3">
    <source>
        <dbReference type="Pfam" id="PF24169"/>
    </source>
</evidence>
<dbReference type="EMBL" id="MG649966">
    <property type="protein sequence ID" value="AUG85045.1"/>
    <property type="molecule type" value="Genomic_DNA"/>
</dbReference>
<feature type="domain" description="Straight fiber protein PB4 second Fn3-like" evidence="4">
    <location>
        <begin position="102"/>
        <end position="191"/>
    </location>
</feature>
<feature type="domain" description="Straight fiber protein PB4 spike" evidence="2">
    <location>
        <begin position="345"/>
        <end position="548"/>
    </location>
</feature>
<reference evidence="6 7" key="1">
    <citation type="submission" date="2017-12" db="EMBL/GenBank/DDBJ databases">
        <authorList>
            <person name="Lestochi C.V."/>
            <person name="Miller K.C."/>
            <person name="Miller J.S."/>
            <person name="Stanton M.L."/>
            <person name="Broussard G.W."/>
        </authorList>
    </citation>
    <scope>NUCLEOTIDE SEQUENCE [LARGE SCALE GENOMIC DNA]</scope>
</reference>
<dbReference type="InterPro" id="IPR057549">
    <property type="entry name" value="PB4_spike"/>
</dbReference>
<evidence type="ECO:0000259" key="4">
    <source>
        <dbReference type="Pfam" id="PF24170"/>
    </source>
</evidence>
<feature type="domain" description="Straight fiber protein PB4 third Fn3-like" evidence="5">
    <location>
        <begin position="205"/>
        <end position="329"/>
    </location>
</feature>
<dbReference type="InterPro" id="IPR057550">
    <property type="entry name" value="Fn3-I_PB4"/>
</dbReference>
<protein>
    <submittedName>
        <fullName evidence="6">Tail protein</fullName>
    </submittedName>
</protein>
<evidence type="ECO:0000256" key="1">
    <source>
        <dbReference type="SAM" id="MobiDB-lite"/>
    </source>
</evidence>
<keyword evidence="7" id="KW-1185">Reference proteome</keyword>
<dbReference type="InterPro" id="IPR057552">
    <property type="entry name" value="Fn3-III_PB4"/>
</dbReference>
<feature type="domain" description="Straight fiber protein PB4 first Fn3-like" evidence="3">
    <location>
        <begin position="11"/>
        <end position="94"/>
    </location>
</feature>